<dbReference type="EMBL" id="KZ819721">
    <property type="protein sequence ID" value="PWN53530.1"/>
    <property type="molecule type" value="Genomic_DNA"/>
</dbReference>
<gene>
    <name evidence="1" type="ORF">IE53DRAFT_366265</name>
</gene>
<accession>A0ACD0P631</accession>
<evidence type="ECO:0000313" key="1">
    <source>
        <dbReference type="EMBL" id="PWN53530.1"/>
    </source>
</evidence>
<evidence type="ECO:0000313" key="2">
    <source>
        <dbReference type="Proteomes" id="UP000245626"/>
    </source>
</evidence>
<sequence length="377" mass="42441">MASSSSLGNSSTTSASKAQVFYDRFNSSIQTFRSSIENAKTTAQLDQVLVQISTTREELTQATHVLPSHDRQTHEKSLRELNRYLTERRKQLQPAKVGFLFKRKPKDPTTATASPTNLPPPPPSSSELEGESKQDRAESVQDPSFEQPCLGNSTTPFVSLSSSKRSYHDLDSILSQSSYRDDHQDQRLETLSTDLHLSDMESCLVDLRVTSDRKSPIKALQMRNLRRCIVLTGNVDGSVMIHDCQDSLLVVGCRQFRMHTSSNNKVVIHSQSLATMEDCQGILFRPFSRTNTNVSENPWFQKSEGRGWAARGCEDEEFQVQDFDHIRQDQPSPNWEIMKPEVWKRLEEDLETYFQDASSSSSLLALMSPAMGGGGVW</sequence>
<protein>
    <submittedName>
        <fullName evidence="1">Uncharacterized protein</fullName>
    </submittedName>
</protein>
<organism evidence="1 2">
    <name type="scientific">Violaceomyces palustris</name>
    <dbReference type="NCBI Taxonomy" id="1673888"/>
    <lineage>
        <taxon>Eukaryota</taxon>
        <taxon>Fungi</taxon>
        <taxon>Dikarya</taxon>
        <taxon>Basidiomycota</taxon>
        <taxon>Ustilaginomycotina</taxon>
        <taxon>Ustilaginomycetes</taxon>
        <taxon>Violaceomycetales</taxon>
        <taxon>Violaceomycetaceae</taxon>
        <taxon>Violaceomyces</taxon>
    </lineage>
</organism>
<dbReference type="Proteomes" id="UP000245626">
    <property type="component" value="Unassembled WGS sequence"/>
</dbReference>
<proteinExistence type="predicted"/>
<keyword evidence="2" id="KW-1185">Reference proteome</keyword>
<name>A0ACD0P631_9BASI</name>
<reference evidence="1 2" key="1">
    <citation type="journal article" date="2018" name="Mol. Biol. Evol.">
        <title>Broad Genomic Sampling Reveals a Smut Pathogenic Ancestry of the Fungal Clade Ustilaginomycotina.</title>
        <authorList>
            <person name="Kijpornyongpan T."/>
            <person name="Mondo S.J."/>
            <person name="Barry K."/>
            <person name="Sandor L."/>
            <person name="Lee J."/>
            <person name="Lipzen A."/>
            <person name="Pangilinan J."/>
            <person name="LaButti K."/>
            <person name="Hainaut M."/>
            <person name="Henrissat B."/>
            <person name="Grigoriev I.V."/>
            <person name="Spatafora J.W."/>
            <person name="Aime M.C."/>
        </authorList>
    </citation>
    <scope>NUCLEOTIDE SEQUENCE [LARGE SCALE GENOMIC DNA]</scope>
    <source>
        <strain evidence="1 2">SA 807</strain>
    </source>
</reference>